<proteinExistence type="predicted"/>
<dbReference type="Pfam" id="PF05593">
    <property type="entry name" value="RHS_repeat"/>
    <property type="match status" value="2"/>
</dbReference>
<accession>A0ABV6UMZ2</accession>
<evidence type="ECO:0000256" key="1">
    <source>
        <dbReference type="SAM" id="MobiDB-lite"/>
    </source>
</evidence>
<feature type="region of interest" description="Disordered" evidence="1">
    <location>
        <begin position="733"/>
        <end position="760"/>
    </location>
</feature>
<keyword evidence="2" id="KW-0812">Transmembrane</keyword>
<feature type="region of interest" description="Disordered" evidence="1">
    <location>
        <begin position="1728"/>
        <end position="1762"/>
    </location>
</feature>
<evidence type="ECO:0000313" key="3">
    <source>
        <dbReference type="EMBL" id="MFC1402814.1"/>
    </source>
</evidence>
<dbReference type="InterPro" id="IPR031325">
    <property type="entry name" value="RHS_repeat"/>
</dbReference>
<gene>
    <name evidence="3" type="ORF">ACEZDJ_16110</name>
</gene>
<dbReference type="Gene3D" id="2.180.10.10">
    <property type="entry name" value="RHS repeat-associated core"/>
    <property type="match status" value="3"/>
</dbReference>
<dbReference type="PANTHER" id="PTHR32305">
    <property type="match status" value="1"/>
</dbReference>
<dbReference type="Proteomes" id="UP001592528">
    <property type="component" value="Unassembled WGS sequence"/>
</dbReference>
<protein>
    <submittedName>
        <fullName evidence="3">RHS repeat-associated core domain-containing protein</fullName>
    </submittedName>
</protein>
<reference evidence="3 4" key="1">
    <citation type="submission" date="2024-09" db="EMBL/GenBank/DDBJ databases">
        <authorList>
            <person name="Lee S.D."/>
        </authorList>
    </citation>
    <scope>NUCLEOTIDE SEQUENCE [LARGE SCALE GENOMIC DNA]</scope>
    <source>
        <strain evidence="3 4">N1-5</strain>
    </source>
</reference>
<keyword evidence="2" id="KW-1133">Transmembrane helix</keyword>
<dbReference type="EMBL" id="JBHEZZ010000007">
    <property type="protein sequence ID" value="MFC1402814.1"/>
    <property type="molecule type" value="Genomic_DNA"/>
</dbReference>
<sequence>MFSSGFAGGLIRPALRRWVSVVVSGALAVSVLSVVAPAVVPVVAPAVAATASSGGDFVAVAPTQKIVDTSTGVGISATLGAASTTAFQVLGQGGVPSSGVGAVSVDLEATGSSAGGYLTLWADGTTKPSTTTMNLTTGLTSDNAAILAVGSDGKVDVYNLAGTVNLRVVVNGYYTTATGTAAPGGYVPITPTRLVDTRVGTGAALAQIPAGGSIDVQVDGVAGITGESSVFANLTVPAATAGGSLYGYASGASSGGQPILTFSTTTRSAGAIIAVGSNGKITLRNSSTTAAIDVVVDVPGFFSTASSTGGGFTATSARLLDTRTTTALAAYGTVNLQIGGSNGVPARFGAAAVDLVAISGANTGYLHAWATGSTMPTTSVDSYQANGVTSSMAVVAPNATGSISVYNASSGSIQLVVDLQGWFAYNSPPTTPTALAAAPTATAGYTSSVTPTLSGTATDADSSTVRLDYQILSGSTVAASGSSAFVSSGTSAPWADTTTLAQGAYTWKVRSFDGSQYSAWSAAQPLTVDSWAPSDSSVASTDFPANTWSGTPDASGNFTGSFTATPPSSEVAGIGLQLDGGAWTKVATTGTAVSQSFTFAAGKHTVVAKTYDTAGNWAGGTSYVFYAGSGAALTAPGAGERPARRVGLMALGLTSYTGVTYQYRIGDTDTWHSVPVANVTQNSDGSTLSSWPVAVTNGLPAALTWNITDTFAVDGPVDVRALFTDGTTTGASPANTVTVDRNAGTAPSVSAGPASVNSLTGDASLSATDASAFGMTVTRSSSSRRPGNGAAQAGQAAIFGPQWTAGTTAETTDSDWSYITQTSTMAVSLVDVDGDPTGFTATSSGAWKPEPGSEDLTLTGSLTGSFTLKDTDSTTTVFTKPSGASTWQVTSTYLATANSTTTVVPQTVTVNGTTLVEPHYVIAPTSAVAAATCQTTPSTAGCRMLEYVYATATTATTSTPGDFTGQVKQIKLWATAPGATSATATVIGQYDYDTAGQLLDQWDPRVSPALKTSYSYDSAGRVTTQTDPGQLPWTFAYGKVGTNSTSGDGMLLSASRPTLTPGSNTTTNGTATTTVVYNVPLSGSSAPNAMSTTDTATWAQTDAPTDATAVFPADQVPASNDGSTLGSGDYGRATLTYLDASGRQVNTATPVGHITTTQYDRYGNTVFQLTAANRELALGTAAWQVAQRQSLDIEKDTTVQRAQLLSTTSLYNTTSVVADTGTDKNTDPSVIGQRNIEEYGPIHLVTLAHNTTTAGGTIAAGTQVPSRQHTLNTFDQGRPTDGTATTSNQITTAQVGAVVDGAADGDTTTTKTTYDWVKGLATATTTDPNGLALTTTTGYDSQGRVISTSLPKSTGSDAGTTITTYWSATGTGTCQGRPEWADLVCSTAPAGAITGGGTNPTGLKTTTTTYDQWGNTATVTDTANGVTRTTTNTYDAAGRLTKTAVTGGSGTAVADTTTAYDPATGNKASVTANGQTITYTYDALGRQTQYADGNGATTSTSYDALDRPVTVTNNTGTTTNTYDTSKNAAGLMTSMTDPVAGTISAQYDSDGNLYAEQLPGSVTLQVSRDQTGAVTARTYTRSDGTVITSDTATFTIAGQEATHSSTAPGIGAEQAYTYDAAGRLTQADDTEGSTTTHRAYTFDNNTNRTGLTTTVDNADGSAGTPATTAYTYDSGDRLQTVAGTGVVYDAFGRTTTQADGTTLAYYTNDLAQRETSGTTRQTWTLDAAGRQASWSTESNSTGTWTQSGSHTNHYGSDGDSPDWTVDNTAGTISRNVQGIDGDLAATTDATGNTVLQLTNIHGDATVQYPLDTTKSPVVQAYDEFGNPINGTTATTYGWLGAKQKSSNTPSGLTLMGVRLYNPTTGRFLQIDPVPGGSSNAYEYGGGDPITHFDLDGQSWRIHWNYTVLGRYALELIGRSGGSANRSFASGLGFGLRRIAPLFGYKCGHSYGMRTCVGGSFLNARGGTTLGNTYFTGSRRYVTPARIRHEMVHVRQWRTYGPIFPILYGLAGSNPCTNRWERQAGWRNGGYSQC</sequence>
<dbReference type="PANTHER" id="PTHR32305:SF15">
    <property type="entry name" value="PROTEIN RHSA-RELATED"/>
    <property type="match status" value="1"/>
</dbReference>
<dbReference type="NCBIfam" id="TIGR01643">
    <property type="entry name" value="YD_repeat_2x"/>
    <property type="match status" value="1"/>
</dbReference>
<dbReference type="InterPro" id="IPR050708">
    <property type="entry name" value="T6SS_VgrG/RHS"/>
</dbReference>
<comment type="caution">
    <text evidence="3">The sequence shown here is derived from an EMBL/GenBank/DDBJ whole genome shotgun (WGS) entry which is preliminary data.</text>
</comment>
<name>A0ABV6UMZ2_9ACTN</name>
<dbReference type="InterPro" id="IPR006530">
    <property type="entry name" value="YD"/>
</dbReference>
<dbReference type="InterPro" id="IPR022385">
    <property type="entry name" value="Rhs_assc_core"/>
</dbReference>
<feature type="compositionally biased region" description="Polar residues" evidence="1">
    <location>
        <begin position="1732"/>
        <end position="1754"/>
    </location>
</feature>
<organism evidence="3 4">
    <name type="scientific">Streptacidiphilus cavernicola</name>
    <dbReference type="NCBI Taxonomy" id="3342716"/>
    <lineage>
        <taxon>Bacteria</taxon>
        <taxon>Bacillati</taxon>
        <taxon>Actinomycetota</taxon>
        <taxon>Actinomycetes</taxon>
        <taxon>Kitasatosporales</taxon>
        <taxon>Streptomycetaceae</taxon>
        <taxon>Streptacidiphilus</taxon>
    </lineage>
</organism>
<dbReference type="RefSeq" id="WP_051725212.1">
    <property type="nucleotide sequence ID" value="NZ_JBHEZZ010000007.1"/>
</dbReference>
<keyword evidence="4" id="KW-1185">Reference proteome</keyword>
<evidence type="ECO:0000256" key="2">
    <source>
        <dbReference type="SAM" id="Phobius"/>
    </source>
</evidence>
<keyword evidence="2" id="KW-0472">Membrane</keyword>
<feature type="transmembrane region" description="Helical" evidence="2">
    <location>
        <begin position="21"/>
        <end position="44"/>
    </location>
</feature>
<evidence type="ECO:0000313" key="4">
    <source>
        <dbReference type="Proteomes" id="UP001592528"/>
    </source>
</evidence>
<dbReference type="NCBIfam" id="TIGR03696">
    <property type="entry name" value="Rhs_assc_core"/>
    <property type="match status" value="1"/>
</dbReference>